<keyword evidence="5 9" id="KW-1133">Transmembrane helix</keyword>
<sequence>MNGKTSSIEIDIIGFPSKPEPPTKGSSGKSKNLAASFRASISSIWDFCKEDSNRVKFSLKVGLAVVLVSLLILFQAPYDAFGTNIIWAIITVAIMFEYTVGATFNRGFNRALGSLLAGILAIGVAQLALRTGPVAQPIIIGISIFLVGAVTSLMKLWPSLTPYEYGFRVILFTYCLIVVSGYRMGNPLRTAMDRLYTIAIGGFVAVLVNVLVFPIWAGHQLHKELVSTFDSVANSLQECVNKYLEEEGSQQNQLPKALMDEFPDEPAYKKFKATLNSSAKFESLATSAKWEPPHGRFRQFFYPWAEYVKVGAVLRYCAYEVMALHGLLHSQIQAPYNLRIAFKSEIQDAANQAAELVRSLGEDISNMKQSLKISLLKRLHTSAEKLQLAIDTHSYLLTPATYCDAIDFSSKLQSKLSTTSSSSLHDLPNELDVVAAGAAQAEACVELGRKQSRRQHSWPSLEVGALDEGGSVVVEFSPRMRKLESSAAMSLANFTSLLIEFVARLDYLVETVDELSKMAKFKDIGH</sequence>
<keyword evidence="10" id="KW-1185">Reference proteome</keyword>
<accession>A0A6J1CX80</accession>
<evidence type="ECO:0000256" key="3">
    <source>
        <dbReference type="ARBA" id="ARBA00022448"/>
    </source>
</evidence>
<evidence type="ECO:0000256" key="7">
    <source>
        <dbReference type="ARBA" id="ARBA00023136"/>
    </source>
</evidence>
<evidence type="ECO:0000256" key="1">
    <source>
        <dbReference type="ARBA" id="ARBA00004141"/>
    </source>
</evidence>
<dbReference type="InterPro" id="IPR020966">
    <property type="entry name" value="ALMT"/>
</dbReference>
<reference evidence="11" key="1">
    <citation type="submission" date="2025-08" db="UniProtKB">
        <authorList>
            <consortium name="RefSeq"/>
        </authorList>
    </citation>
    <scope>IDENTIFICATION</scope>
    <source>
        <strain evidence="11">OHB3-1</strain>
    </source>
</reference>
<dbReference type="Proteomes" id="UP000504603">
    <property type="component" value="Unplaced"/>
</dbReference>
<evidence type="ECO:0000256" key="2">
    <source>
        <dbReference type="ARBA" id="ARBA00007079"/>
    </source>
</evidence>
<dbReference type="GO" id="GO:0015743">
    <property type="term" value="P:malate transport"/>
    <property type="evidence" value="ECO:0007669"/>
    <property type="project" value="InterPro"/>
</dbReference>
<proteinExistence type="inferred from homology"/>
<feature type="transmembrane region" description="Helical" evidence="9">
    <location>
        <begin position="84"/>
        <end position="104"/>
    </location>
</feature>
<dbReference type="OrthoDB" id="68611at2759"/>
<protein>
    <submittedName>
        <fullName evidence="11">Aluminum-activated malate transporter 9-like</fullName>
    </submittedName>
</protein>
<keyword evidence="3" id="KW-0813">Transport</keyword>
<evidence type="ECO:0000256" key="8">
    <source>
        <dbReference type="ARBA" id="ARBA00023303"/>
    </source>
</evidence>
<gene>
    <name evidence="11" type="primary">LOC111015266</name>
</gene>
<dbReference type="RefSeq" id="XP_022145918.1">
    <property type="nucleotide sequence ID" value="XM_022290226.1"/>
</dbReference>
<keyword evidence="7 9" id="KW-0472">Membrane</keyword>
<evidence type="ECO:0000256" key="9">
    <source>
        <dbReference type="SAM" id="Phobius"/>
    </source>
</evidence>
<evidence type="ECO:0000256" key="5">
    <source>
        <dbReference type="ARBA" id="ARBA00022989"/>
    </source>
</evidence>
<dbReference type="GeneID" id="111015266"/>
<feature type="transmembrane region" description="Helical" evidence="9">
    <location>
        <begin position="195"/>
        <end position="217"/>
    </location>
</feature>
<organism evidence="10 11">
    <name type="scientific">Momordica charantia</name>
    <name type="common">Bitter gourd</name>
    <name type="synonym">Balsam pear</name>
    <dbReference type="NCBI Taxonomy" id="3673"/>
    <lineage>
        <taxon>Eukaryota</taxon>
        <taxon>Viridiplantae</taxon>
        <taxon>Streptophyta</taxon>
        <taxon>Embryophyta</taxon>
        <taxon>Tracheophyta</taxon>
        <taxon>Spermatophyta</taxon>
        <taxon>Magnoliopsida</taxon>
        <taxon>eudicotyledons</taxon>
        <taxon>Gunneridae</taxon>
        <taxon>Pentapetalae</taxon>
        <taxon>rosids</taxon>
        <taxon>fabids</taxon>
        <taxon>Cucurbitales</taxon>
        <taxon>Cucurbitaceae</taxon>
        <taxon>Momordiceae</taxon>
        <taxon>Momordica</taxon>
    </lineage>
</organism>
<dbReference type="PANTHER" id="PTHR31086">
    <property type="entry name" value="ALUMINUM-ACTIVATED MALATE TRANSPORTER 10"/>
    <property type="match status" value="1"/>
</dbReference>
<dbReference type="KEGG" id="mcha:111015266"/>
<dbReference type="GO" id="GO:0016020">
    <property type="term" value="C:membrane"/>
    <property type="evidence" value="ECO:0007669"/>
    <property type="project" value="UniProtKB-SubCell"/>
</dbReference>
<feature type="transmembrane region" description="Helical" evidence="9">
    <location>
        <begin position="57"/>
        <end position="78"/>
    </location>
</feature>
<dbReference type="AlphaFoldDB" id="A0A6J1CX80"/>
<keyword evidence="4 9" id="KW-0812">Transmembrane</keyword>
<dbReference type="Pfam" id="PF11744">
    <property type="entry name" value="ALMT"/>
    <property type="match status" value="1"/>
</dbReference>
<keyword evidence="8" id="KW-0407">Ion channel</keyword>
<feature type="transmembrane region" description="Helical" evidence="9">
    <location>
        <begin position="165"/>
        <end position="183"/>
    </location>
</feature>
<evidence type="ECO:0000313" key="11">
    <source>
        <dbReference type="RefSeq" id="XP_022145918.1"/>
    </source>
</evidence>
<evidence type="ECO:0000256" key="4">
    <source>
        <dbReference type="ARBA" id="ARBA00022692"/>
    </source>
</evidence>
<evidence type="ECO:0000256" key="6">
    <source>
        <dbReference type="ARBA" id="ARBA00023065"/>
    </source>
</evidence>
<feature type="transmembrane region" description="Helical" evidence="9">
    <location>
        <begin position="135"/>
        <end position="153"/>
    </location>
</feature>
<name>A0A6J1CX80_MOMCH</name>
<comment type="similarity">
    <text evidence="2">Belongs to the aromatic acid exporter (TC 2.A.85) family.</text>
</comment>
<evidence type="ECO:0000313" key="10">
    <source>
        <dbReference type="Proteomes" id="UP000504603"/>
    </source>
</evidence>
<comment type="subcellular location">
    <subcellularLocation>
        <location evidence="1">Membrane</location>
        <topology evidence="1">Multi-pass membrane protein</topology>
    </subcellularLocation>
</comment>
<dbReference type="GO" id="GO:0034220">
    <property type="term" value="P:monoatomic ion transmembrane transport"/>
    <property type="evidence" value="ECO:0007669"/>
    <property type="project" value="UniProtKB-KW"/>
</dbReference>
<keyword evidence="6" id="KW-0406">Ion transport</keyword>